<dbReference type="VEuPathDB" id="VectorBase:CSON003237"/>
<feature type="compositionally biased region" description="Basic and acidic residues" evidence="1">
    <location>
        <begin position="23"/>
        <end position="43"/>
    </location>
</feature>
<accession>A0A336L278</accession>
<name>A0A336L278_CULSO</name>
<organism evidence="2">
    <name type="scientific">Culicoides sonorensis</name>
    <name type="common">Biting midge</name>
    <dbReference type="NCBI Taxonomy" id="179676"/>
    <lineage>
        <taxon>Eukaryota</taxon>
        <taxon>Metazoa</taxon>
        <taxon>Ecdysozoa</taxon>
        <taxon>Arthropoda</taxon>
        <taxon>Hexapoda</taxon>
        <taxon>Insecta</taxon>
        <taxon>Pterygota</taxon>
        <taxon>Neoptera</taxon>
        <taxon>Endopterygota</taxon>
        <taxon>Diptera</taxon>
        <taxon>Nematocera</taxon>
        <taxon>Chironomoidea</taxon>
        <taxon>Ceratopogonidae</taxon>
        <taxon>Ceratopogoninae</taxon>
        <taxon>Culicoides</taxon>
        <taxon>Monoculicoides</taxon>
    </lineage>
</organism>
<reference evidence="2" key="1">
    <citation type="submission" date="2018-04" db="EMBL/GenBank/DDBJ databases">
        <authorList>
            <person name="Go L.Y."/>
            <person name="Mitchell J.A."/>
        </authorList>
    </citation>
    <scope>NUCLEOTIDE SEQUENCE</scope>
    <source>
        <tissue evidence="2">Whole organism</tissue>
    </source>
</reference>
<evidence type="ECO:0000256" key="1">
    <source>
        <dbReference type="SAM" id="MobiDB-lite"/>
    </source>
</evidence>
<evidence type="ECO:0000313" key="2">
    <source>
        <dbReference type="EMBL" id="SSX11491.1"/>
    </source>
</evidence>
<proteinExistence type="predicted"/>
<dbReference type="EMBL" id="UFQS01001578">
    <property type="protein sequence ID" value="SSX11491.1"/>
    <property type="molecule type" value="Genomic_DNA"/>
</dbReference>
<feature type="region of interest" description="Disordered" evidence="1">
    <location>
        <begin position="1"/>
        <end position="59"/>
    </location>
</feature>
<gene>
    <name evidence="2" type="primary">CSON003237</name>
</gene>
<dbReference type="AlphaFoldDB" id="A0A336L278"/>
<dbReference type="EMBL" id="UFQT01001578">
    <property type="protein sequence ID" value="SSX31058.1"/>
    <property type="molecule type" value="Genomic_DNA"/>
</dbReference>
<sequence>MPGTPGIGEQGPPGTPGFPAKRLNLDEKRKIEVSQEHRENPEKRGKKVFKAYKTVDPKR</sequence>
<evidence type="ECO:0000313" key="3">
    <source>
        <dbReference type="EMBL" id="SSX31058.1"/>
    </source>
</evidence>
<protein>
    <submittedName>
        <fullName evidence="2">CSON003237 protein</fullName>
    </submittedName>
</protein>
<feature type="compositionally biased region" description="Gly residues" evidence="1">
    <location>
        <begin position="1"/>
        <end position="11"/>
    </location>
</feature>
<reference evidence="3" key="2">
    <citation type="submission" date="2018-07" db="EMBL/GenBank/DDBJ databases">
        <authorList>
            <person name="Quirk P.G."/>
            <person name="Krulwich T.A."/>
        </authorList>
    </citation>
    <scope>NUCLEOTIDE SEQUENCE</scope>
</reference>